<name>A0A814B2H0_9BILA</name>
<dbReference type="InterPro" id="IPR012337">
    <property type="entry name" value="RNaseH-like_sf"/>
</dbReference>
<protein>
    <recommendedName>
        <fullName evidence="2">DUF4371 domain-containing protein</fullName>
    </recommendedName>
</protein>
<dbReference type="InterPro" id="IPR025398">
    <property type="entry name" value="DUF4371"/>
</dbReference>
<organism evidence="3 4">
    <name type="scientific">Brachionus calyciflorus</name>
    <dbReference type="NCBI Taxonomy" id="104777"/>
    <lineage>
        <taxon>Eukaryota</taxon>
        <taxon>Metazoa</taxon>
        <taxon>Spiralia</taxon>
        <taxon>Gnathifera</taxon>
        <taxon>Rotifera</taxon>
        <taxon>Eurotatoria</taxon>
        <taxon>Monogononta</taxon>
        <taxon>Pseudotrocha</taxon>
        <taxon>Ploima</taxon>
        <taxon>Brachionidae</taxon>
        <taxon>Brachionus</taxon>
    </lineage>
</organism>
<dbReference type="PANTHER" id="PTHR45749">
    <property type="match status" value="1"/>
</dbReference>
<gene>
    <name evidence="3" type="ORF">OXX778_LOCUS12475</name>
</gene>
<comment type="caution">
    <text evidence="3">The sequence shown here is derived from an EMBL/GenBank/DDBJ whole genome shotgun (WGS) entry which is preliminary data.</text>
</comment>
<keyword evidence="4" id="KW-1185">Reference proteome</keyword>
<sequence length="410" mass="46845">MYQSKLNFSLPKSDSGSLEKNSINNKSIVGKALNEFDRSELSSSIDQSSYSPMTFRSSLNSNVPSPNLIERSDDFNILSLNKNNEENLEESSTSNNLSESCSQIFNPSKNFNSNFSTPKSLVLIPYQPVTVKEIRDKDNRCFQTTCDLKKFTTNNLNANYLSPEIQNELLEIIGKQIKTEIIEEIKRNRIFSLILDGTSDICDDEQISVCFRFLQNTTGESLYELVCSIFSSNGLNLKNLVGQCYYGASNMSGEFKGLASRIKADSPGALYVHCYAHRLNLALQDSFNALKAVNDNYMVILETLQEINRSDRNTLANSIYLSFFTFDFIFYLDILTNFFKITNILWNKLQEIDLDYMNIKELAQTTIFALNDYKKEAIFDGFWSKTLKTCDELEISLPQSPRKRKKPTFR</sequence>
<evidence type="ECO:0000313" key="4">
    <source>
        <dbReference type="Proteomes" id="UP000663879"/>
    </source>
</evidence>
<feature type="region of interest" description="Disordered" evidence="1">
    <location>
        <begin position="1"/>
        <end position="21"/>
    </location>
</feature>
<accession>A0A814B2H0</accession>
<feature type="domain" description="DUF4371" evidence="2">
    <location>
        <begin position="156"/>
        <end position="257"/>
    </location>
</feature>
<proteinExistence type="predicted"/>
<dbReference type="Pfam" id="PF14291">
    <property type="entry name" value="DUF4371"/>
    <property type="match status" value="1"/>
</dbReference>
<evidence type="ECO:0000259" key="2">
    <source>
        <dbReference type="Pfam" id="PF14291"/>
    </source>
</evidence>
<dbReference type="PANTHER" id="PTHR45749:SF37">
    <property type="entry name" value="OS05G0311600 PROTEIN"/>
    <property type="match status" value="1"/>
</dbReference>
<reference evidence="3" key="1">
    <citation type="submission" date="2021-02" db="EMBL/GenBank/DDBJ databases">
        <authorList>
            <person name="Nowell W R."/>
        </authorList>
    </citation>
    <scope>NUCLEOTIDE SEQUENCE</scope>
    <source>
        <strain evidence="3">Ploen Becks lab</strain>
    </source>
</reference>
<evidence type="ECO:0000313" key="3">
    <source>
        <dbReference type="EMBL" id="CAF0922783.1"/>
    </source>
</evidence>
<dbReference type="EMBL" id="CAJNOC010002266">
    <property type="protein sequence ID" value="CAF0922783.1"/>
    <property type="molecule type" value="Genomic_DNA"/>
</dbReference>
<dbReference type="SUPFAM" id="SSF53098">
    <property type="entry name" value="Ribonuclease H-like"/>
    <property type="match status" value="1"/>
</dbReference>
<dbReference type="Proteomes" id="UP000663879">
    <property type="component" value="Unassembled WGS sequence"/>
</dbReference>
<evidence type="ECO:0000256" key="1">
    <source>
        <dbReference type="SAM" id="MobiDB-lite"/>
    </source>
</evidence>
<dbReference type="AlphaFoldDB" id="A0A814B2H0"/>
<dbReference type="OrthoDB" id="6614843at2759"/>